<feature type="transmembrane region" description="Helical" evidence="2">
    <location>
        <begin position="115"/>
        <end position="139"/>
    </location>
</feature>
<keyword evidence="2" id="KW-0472">Membrane</keyword>
<organism evidence="3 4">
    <name type="scientific">Apiospora arundinis</name>
    <dbReference type="NCBI Taxonomy" id="335852"/>
    <lineage>
        <taxon>Eukaryota</taxon>
        <taxon>Fungi</taxon>
        <taxon>Dikarya</taxon>
        <taxon>Ascomycota</taxon>
        <taxon>Pezizomycotina</taxon>
        <taxon>Sordariomycetes</taxon>
        <taxon>Xylariomycetidae</taxon>
        <taxon>Amphisphaeriales</taxon>
        <taxon>Apiosporaceae</taxon>
        <taxon>Apiospora</taxon>
    </lineage>
</organism>
<reference evidence="3 4" key="1">
    <citation type="journal article" date="2024" name="IMA Fungus">
        <title>Apiospora arundinis, a panoply of carbohydrate-active enzymes and secondary metabolites.</title>
        <authorList>
            <person name="Sorensen T."/>
            <person name="Petersen C."/>
            <person name="Muurmann A.T."/>
            <person name="Christiansen J.V."/>
            <person name="Brundto M.L."/>
            <person name="Overgaard C.K."/>
            <person name="Boysen A.T."/>
            <person name="Wollenberg R.D."/>
            <person name="Larsen T.O."/>
            <person name="Sorensen J.L."/>
            <person name="Nielsen K.L."/>
            <person name="Sondergaard T.E."/>
        </authorList>
    </citation>
    <scope>NUCLEOTIDE SEQUENCE [LARGE SCALE GENOMIC DNA]</scope>
    <source>
        <strain evidence="3 4">AAU 773</strain>
    </source>
</reference>
<feature type="transmembrane region" description="Helical" evidence="2">
    <location>
        <begin position="28"/>
        <end position="47"/>
    </location>
</feature>
<dbReference type="InterPro" id="IPR018750">
    <property type="entry name" value="DUF2306_membrane"/>
</dbReference>
<evidence type="ECO:0000256" key="1">
    <source>
        <dbReference type="SAM" id="MobiDB-lite"/>
    </source>
</evidence>
<accession>A0ABR2HRY6</accession>
<protein>
    <recommendedName>
        <fullName evidence="5">Microtubule associated protein</fullName>
    </recommendedName>
</protein>
<evidence type="ECO:0008006" key="5">
    <source>
        <dbReference type="Google" id="ProtNLM"/>
    </source>
</evidence>
<dbReference type="Pfam" id="PF10067">
    <property type="entry name" value="DUF2306"/>
    <property type="match status" value="1"/>
</dbReference>
<dbReference type="EMBL" id="JAPCWZ010000009">
    <property type="protein sequence ID" value="KAK8851743.1"/>
    <property type="molecule type" value="Genomic_DNA"/>
</dbReference>
<feature type="transmembrane region" description="Helical" evidence="2">
    <location>
        <begin position="183"/>
        <end position="206"/>
    </location>
</feature>
<evidence type="ECO:0000256" key="2">
    <source>
        <dbReference type="SAM" id="Phobius"/>
    </source>
</evidence>
<gene>
    <name evidence="3" type="ORF">PGQ11_014222</name>
</gene>
<sequence length="359" mass="39031">MGAPSRPPANGFAAAARKVYNPVGFSKGYNFVLWFIFAGAMFGFILARLPYLNFYGIYCNTKGSGGLGALPGECYYYLNFDRYKVGIILHLACILPAALLAILQFTPYIRYKAIILHRVCGWLAILLSVIGIAGALMIAREAFGGGIEAQAITGVLAIVFLGSLLLAVINIKKLQIEEHRKWMLRAWFYGGCIITMRIILIITVNITASSGYQATMPCVKVNSILQSEEKLVQSYPACAAFVNGTNPDQYTMIDANFNGNDAAQIAASIDITAGMALWLAFIIHAVGVEIYLRLTPAEHNRLRAISYQRQLAAGVRNPGSAGLTVDRLGDSDGLWKPREQSVEEARADPSKVSLQAPSP</sequence>
<feature type="transmembrane region" description="Helical" evidence="2">
    <location>
        <begin position="85"/>
        <end position="103"/>
    </location>
</feature>
<feature type="region of interest" description="Disordered" evidence="1">
    <location>
        <begin position="322"/>
        <end position="359"/>
    </location>
</feature>
<feature type="compositionally biased region" description="Basic and acidic residues" evidence="1">
    <location>
        <begin position="327"/>
        <end position="349"/>
    </location>
</feature>
<feature type="transmembrane region" description="Helical" evidence="2">
    <location>
        <begin position="151"/>
        <end position="171"/>
    </location>
</feature>
<comment type="caution">
    <text evidence="3">The sequence shown here is derived from an EMBL/GenBank/DDBJ whole genome shotgun (WGS) entry which is preliminary data.</text>
</comment>
<evidence type="ECO:0000313" key="4">
    <source>
        <dbReference type="Proteomes" id="UP001390339"/>
    </source>
</evidence>
<feature type="transmembrane region" description="Helical" evidence="2">
    <location>
        <begin position="275"/>
        <end position="294"/>
    </location>
</feature>
<keyword evidence="2" id="KW-0812">Transmembrane</keyword>
<keyword evidence="2" id="KW-1133">Transmembrane helix</keyword>
<name>A0ABR2HRY6_9PEZI</name>
<dbReference type="Proteomes" id="UP001390339">
    <property type="component" value="Unassembled WGS sequence"/>
</dbReference>
<proteinExistence type="predicted"/>
<keyword evidence="4" id="KW-1185">Reference proteome</keyword>
<evidence type="ECO:0000313" key="3">
    <source>
        <dbReference type="EMBL" id="KAK8851743.1"/>
    </source>
</evidence>